<feature type="domain" description="Helix-turn-helix" evidence="1">
    <location>
        <begin position="54"/>
        <end position="101"/>
    </location>
</feature>
<dbReference type="AlphaFoldDB" id="A0A9D6ABV1"/>
<evidence type="ECO:0000313" key="2">
    <source>
        <dbReference type="EMBL" id="MBF1447707.1"/>
    </source>
</evidence>
<organism evidence="2 3">
    <name type="scientific">Prevotella nigrescens</name>
    <dbReference type="NCBI Taxonomy" id="28133"/>
    <lineage>
        <taxon>Bacteria</taxon>
        <taxon>Pseudomonadati</taxon>
        <taxon>Bacteroidota</taxon>
        <taxon>Bacteroidia</taxon>
        <taxon>Bacteroidales</taxon>
        <taxon>Prevotellaceae</taxon>
        <taxon>Prevotella</taxon>
    </lineage>
</organism>
<dbReference type="Gene3D" id="1.10.238.160">
    <property type="match status" value="1"/>
</dbReference>
<dbReference type="InterPro" id="IPR041657">
    <property type="entry name" value="HTH_17"/>
</dbReference>
<evidence type="ECO:0000313" key="3">
    <source>
        <dbReference type="Proteomes" id="UP000787419"/>
    </source>
</evidence>
<dbReference type="InterPro" id="IPR009061">
    <property type="entry name" value="DNA-bd_dom_put_sf"/>
</dbReference>
<proteinExistence type="predicted"/>
<gene>
    <name evidence="2" type="ORF">HXN55_10060</name>
</gene>
<accession>A0A9D6ABV1</accession>
<reference evidence="2" key="1">
    <citation type="submission" date="2020-04" db="EMBL/GenBank/DDBJ databases">
        <title>Deep metagenomics examines the oral microbiome during advanced dental caries in children, revealing novel taxa and co-occurrences with host molecules.</title>
        <authorList>
            <person name="Baker J.L."/>
            <person name="Morton J.T."/>
            <person name="Dinis M."/>
            <person name="Alvarez R."/>
            <person name="Tran N.C."/>
            <person name="Knight R."/>
            <person name="Edlund A."/>
        </authorList>
    </citation>
    <scope>NUCLEOTIDE SEQUENCE</scope>
    <source>
        <strain evidence="2">JCVI_32_bin.50</strain>
    </source>
</reference>
<dbReference type="Pfam" id="PF12728">
    <property type="entry name" value="HTH_17"/>
    <property type="match status" value="1"/>
</dbReference>
<dbReference type="RefSeq" id="WP_278491067.1">
    <property type="nucleotide sequence ID" value="NZ_JABZTM010000133.1"/>
</dbReference>
<evidence type="ECO:0000259" key="1">
    <source>
        <dbReference type="Pfam" id="PF12728"/>
    </source>
</evidence>
<name>A0A9D6ABV1_9BACT</name>
<protein>
    <submittedName>
        <fullName evidence="2">Helix-turn-helix domain-containing protein</fullName>
    </submittedName>
</protein>
<dbReference type="Proteomes" id="UP000787419">
    <property type="component" value="Unassembled WGS sequence"/>
</dbReference>
<comment type="caution">
    <text evidence="2">The sequence shown here is derived from an EMBL/GenBank/DDBJ whole genome shotgun (WGS) entry which is preliminary data.</text>
</comment>
<dbReference type="EMBL" id="JABZTM010000133">
    <property type="protein sequence ID" value="MBF1447707.1"/>
    <property type="molecule type" value="Genomic_DNA"/>
</dbReference>
<dbReference type="SUPFAM" id="SSF46955">
    <property type="entry name" value="Putative DNA-binding domain"/>
    <property type="match status" value="1"/>
</dbReference>
<sequence>MDNTNISFDQLPKMVSDLSQEIKDLKALLSAAIPSSDVKNSNQGVSAYRHELCDINRAMEITGKARSTIYALVRAGNMPSMKQGKKLYFFEDEIARWIEQGRKARIGSSPEDMLLQMRSSVRHKPKSILNY</sequence>